<sequence length="847" mass="94048">MTTPQQTPAPSISAAIRPEIIRTPISPFDPLDPLTKWVDQHESPLSRSRGLSSMLTAPLETVLRPPISSPSSPAQALSAIHPSSPRAISDRSGAEEPLPCSPTPLGREEDRQLGFISRLPGSPRPPAALRRSISRVSSLPPPTPSQHGDIDTHDYGASVPSSPSITEQALEPHPHAPIDEDITPPSSYSRPPLSDREPEIPDEEINDIVTPVVKSARDCEQNTRPKSIKGTKVKSRRTAGYVNKGLSAESKGADAEGEADDEEAEEPSRKKPRMEIPDPPGNTPLPSVAIATTRRPLFPESVNPVKIPPGPTPLTQASTSGFRVNCSGPRSAWSSLLTFRNVFDEPVTIQLPFHHPEQQDWFESGLKILHNTQPLYLSQHPTIQGSSCIRLMSKRDFSKKWRDHMADFPRQHIVVTGPDCAEYGFNAEGLDTVLPHTQTDLPAATFSDQSTLSGQSDMFLASALAMSTRDFQEKSRNGQMISYTGPKVDGPAPHHSLSTEIYANRIYLSISDDDLYHPEYFRWGHASTTGSYRTWDRSQCAGYFESVVCGSRLFFVSRPKDDSKDPSRFLYDPAALRTSDPNSLVSNHWDVEAVIVPAGSKIISLAPSISHGAFFIPCAMIERVIIGLYQNWATTGVTSGLHFAIENATRAIICLWRAHFIDLLTPKTQHIPDLETPEGIRQLLCICCYRELVNICWSDTYATKDFSRNLSVNKRKSFIEGRQMARDLMAWFLSDFKFSPSDGSHLVMVDVYDRYIAAVLKALLHQAKDDGNGNIPHGLIEAYARLTFPEADHHFWDAFGKVAPKYDGWLEGTITRRDPEEDRGDVEECTGFTREDRIWESLVKPEW</sequence>
<dbReference type="EMBL" id="ML208835">
    <property type="protein sequence ID" value="TFK60077.1"/>
    <property type="molecule type" value="Genomic_DNA"/>
</dbReference>
<evidence type="ECO:0000313" key="2">
    <source>
        <dbReference type="Proteomes" id="UP000308600"/>
    </source>
</evidence>
<accession>A0ACD3A2Y8</accession>
<organism evidence="1 2">
    <name type="scientific">Pluteus cervinus</name>
    <dbReference type="NCBI Taxonomy" id="181527"/>
    <lineage>
        <taxon>Eukaryota</taxon>
        <taxon>Fungi</taxon>
        <taxon>Dikarya</taxon>
        <taxon>Basidiomycota</taxon>
        <taxon>Agaricomycotina</taxon>
        <taxon>Agaricomycetes</taxon>
        <taxon>Agaricomycetidae</taxon>
        <taxon>Agaricales</taxon>
        <taxon>Pluteineae</taxon>
        <taxon>Pluteaceae</taxon>
        <taxon>Pluteus</taxon>
    </lineage>
</organism>
<dbReference type="Proteomes" id="UP000308600">
    <property type="component" value="Unassembled WGS sequence"/>
</dbReference>
<name>A0ACD3A2Y8_9AGAR</name>
<proteinExistence type="predicted"/>
<keyword evidence="2" id="KW-1185">Reference proteome</keyword>
<protein>
    <submittedName>
        <fullName evidence="1">Uncharacterized protein</fullName>
    </submittedName>
</protein>
<reference evidence="1 2" key="1">
    <citation type="journal article" date="2019" name="Nat. Ecol. Evol.">
        <title>Megaphylogeny resolves global patterns of mushroom evolution.</title>
        <authorList>
            <person name="Varga T."/>
            <person name="Krizsan K."/>
            <person name="Foldi C."/>
            <person name="Dima B."/>
            <person name="Sanchez-Garcia M."/>
            <person name="Sanchez-Ramirez S."/>
            <person name="Szollosi G.J."/>
            <person name="Szarkandi J.G."/>
            <person name="Papp V."/>
            <person name="Albert L."/>
            <person name="Andreopoulos W."/>
            <person name="Angelini C."/>
            <person name="Antonin V."/>
            <person name="Barry K.W."/>
            <person name="Bougher N.L."/>
            <person name="Buchanan P."/>
            <person name="Buyck B."/>
            <person name="Bense V."/>
            <person name="Catcheside P."/>
            <person name="Chovatia M."/>
            <person name="Cooper J."/>
            <person name="Damon W."/>
            <person name="Desjardin D."/>
            <person name="Finy P."/>
            <person name="Geml J."/>
            <person name="Haridas S."/>
            <person name="Hughes K."/>
            <person name="Justo A."/>
            <person name="Karasinski D."/>
            <person name="Kautmanova I."/>
            <person name="Kiss B."/>
            <person name="Kocsube S."/>
            <person name="Kotiranta H."/>
            <person name="LaButti K.M."/>
            <person name="Lechner B.E."/>
            <person name="Liimatainen K."/>
            <person name="Lipzen A."/>
            <person name="Lukacs Z."/>
            <person name="Mihaltcheva S."/>
            <person name="Morgado L.N."/>
            <person name="Niskanen T."/>
            <person name="Noordeloos M.E."/>
            <person name="Ohm R.A."/>
            <person name="Ortiz-Santana B."/>
            <person name="Ovrebo C."/>
            <person name="Racz N."/>
            <person name="Riley R."/>
            <person name="Savchenko A."/>
            <person name="Shiryaev A."/>
            <person name="Soop K."/>
            <person name="Spirin V."/>
            <person name="Szebenyi C."/>
            <person name="Tomsovsky M."/>
            <person name="Tulloss R.E."/>
            <person name="Uehling J."/>
            <person name="Grigoriev I.V."/>
            <person name="Vagvolgyi C."/>
            <person name="Papp T."/>
            <person name="Martin F.M."/>
            <person name="Miettinen O."/>
            <person name="Hibbett D.S."/>
            <person name="Nagy L.G."/>
        </authorList>
    </citation>
    <scope>NUCLEOTIDE SEQUENCE [LARGE SCALE GENOMIC DNA]</scope>
    <source>
        <strain evidence="1 2">NL-1719</strain>
    </source>
</reference>
<evidence type="ECO:0000313" key="1">
    <source>
        <dbReference type="EMBL" id="TFK60077.1"/>
    </source>
</evidence>
<gene>
    <name evidence="1" type="ORF">BDN72DRAFT_864641</name>
</gene>